<evidence type="ECO:0000313" key="3">
    <source>
        <dbReference type="EMBL" id="EYF03120.1"/>
    </source>
</evidence>
<name>A0A017T2R5_9BACT</name>
<keyword evidence="2" id="KW-0812">Transmembrane</keyword>
<evidence type="ECO:0000256" key="2">
    <source>
        <dbReference type="SAM" id="Phobius"/>
    </source>
</evidence>
<keyword evidence="2" id="KW-1133">Transmembrane helix</keyword>
<reference evidence="3 4" key="1">
    <citation type="submission" date="2013-05" db="EMBL/GenBank/DDBJ databases">
        <title>Genome assembly of Chondromyces apiculatus DSM 436.</title>
        <authorList>
            <person name="Sharma G."/>
            <person name="Khatri I."/>
            <person name="Kaur C."/>
            <person name="Mayilraj S."/>
            <person name="Subramanian S."/>
        </authorList>
    </citation>
    <scope>NUCLEOTIDE SEQUENCE [LARGE SCALE GENOMIC DNA]</scope>
    <source>
        <strain evidence="3 4">DSM 436</strain>
    </source>
</reference>
<dbReference type="Proteomes" id="UP000019678">
    <property type="component" value="Unassembled WGS sequence"/>
</dbReference>
<keyword evidence="2" id="KW-0472">Membrane</keyword>
<evidence type="ECO:0000256" key="1">
    <source>
        <dbReference type="SAM" id="MobiDB-lite"/>
    </source>
</evidence>
<feature type="transmembrane region" description="Helical" evidence="2">
    <location>
        <begin position="399"/>
        <end position="416"/>
    </location>
</feature>
<sequence>MAAAISGGLATAHAQVTIRPTGIERTVETRPQQSYPYYVSYSDCLRDNDFTFTVDLPGLAANEIFSVWGSQDSDCTLKEERTGASATCVELYSNANPQQAGTKVPLSAKKIVSAVHGSESCNSGSDSNTEPFPARLFFMRYTSAQAESVTSTEWTQTAVDLRGPLAPVNLEAGIGEKRLIVSYQTLADETDRAGFRFFCDDGSAEAPAGGEGGSGGDGGAGGSGGDGGAAATGGGGSGGDGGAAAAGGGGAGGVAGAGGSGGNGGAGNSGAGAAGAGGTSGSGGASTPGAADDPACAGTAEACTSKALVKGRRLSPEAAADLSCGSTTGFEGEVQPLNNDTCYRIAVAAYDDIGNIGVLSDVVCGKPRNVDDFFEVYREAGGLAGGGFCSAHGPAVPRGLGIALGAFGVAGLALGLRRMQRSTRSTRKGDAR</sequence>
<protein>
    <submittedName>
        <fullName evidence="3">Uncharacterized protein</fullName>
    </submittedName>
</protein>
<dbReference type="RefSeq" id="WP_052376179.1">
    <property type="nucleotide sequence ID" value="NZ_ASRX01000051.1"/>
</dbReference>
<feature type="region of interest" description="Disordered" evidence="1">
    <location>
        <begin position="264"/>
        <end position="291"/>
    </location>
</feature>
<keyword evidence="4" id="KW-1185">Reference proteome</keyword>
<feature type="compositionally biased region" description="Gly residues" evidence="1">
    <location>
        <begin position="209"/>
        <end position="249"/>
    </location>
</feature>
<dbReference type="OrthoDB" id="5512497at2"/>
<feature type="compositionally biased region" description="Gly residues" evidence="1">
    <location>
        <begin position="264"/>
        <end position="286"/>
    </location>
</feature>
<gene>
    <name evidence="3" type="ORF">CAP_6234</name>
</gene>
<accession>A0A017T2R5</accession>
<feature type="region of interest" description="Disordered" evidence="1">
    <location>
        <begin position="206"/>
        <end position="249"/>
    </location>
</feature>
<organism evidence="3 4">
    <name type="scientific">Chondromyces apiculatus DSM 436</name>
    <dbReference type="NCBI Taxonomy" id="1192034"/>
    <lineage>
        <taxon>Bacteria</taxon>
        <taxon>Pseudomonadati</taxon>
        <taxon>Myxococcota</taxon>
        <taxon>Polyangia</taxon>
        <taxon>Polyangiales</taxon>
        <taxon>Polyangiaceae</taxon>
        <taxon>Chondromyces</taxon>
    </lineage>
</organism>
<dbReference type="EMBL" id="ASRX01000051">
    <property type="protein sequence ID" value="EYF03120.1"/>
    <property type="molecule type" value="Genomic_DNA"/>
</dbReference>
<proteinExistence type="predicted"/>
<evidence type="ECO:0000313" key="4">
    <source>
        <dbReference type="Proteomes" id="UP000019678"/>
    </source>
</evidence>
<comment type="caution">
    <text evidence="3">The sequence shown here is derived from an EMBL/GenBank/DDBJ whole genome shotgun (WGS) entry which is preliminary data.</text>
</comment>
<dbReference type="AlphaFoldDB" id="A0A017T2R5"/>